<keyword evidence="2" id="KW-0472">Membrane</keyword>
<comment type="caution">
    <text evidence="3">The sequence shown here is derived from an EMBL/GenBank/DDBJ whole genome shotgun (WGS) entry which is preliminary data.</text>
</comment>
<sequence>MPLFGKRKAVAGRTTSLERPEYGWIWKPLVVVLVLYLLVTLAIGIWWSREPAPFEVEQATANARVRVAAEHPEAATSPASRGAVTTAALIGVAEVLVQKPGGYLRNDIFPPGLWLDNMPNWEYGVLRQSRELAQWLPSLEQEDAAALEEALEQLMGESRDWLFPSTETRLEAAAEALGGHLLALGRGEAGFADDGDGLALWLERVAVRLDDLSQRLSASVGEREALRDLAIDPDELPDPTPWYRLDDDFFEARGQAWALLHFLRAVERDYADVLAAAEAQGLLTRLIGELEMTQRRLWSPLVLNGSGFGIFANHSLVMANYTVRARDMATRLADRLEGVSVPAWDAGEAAVEAPEAPAEEALEEAPQEETVREEGATQEEEAAPQEEMPLPEEAPAEPAPEDSGEPEAEEAAEA</sequence>
<accession>A0ABW2F1T7</accession>
<feature type="compositionally biased region" description="Acidic residues" evidence="1">
    <location>
        <begin position="399"/>
        <end position="414"/>
    </location>
</feature>
<keyword evidence="2" id="KW-0812">Transmembrane</keyword>
<evidence type="ECO:0000313" key="4">
    <source>
        <dbReference type="Proteomes" id="UP001596411"/>
    </source>
</evidence>
<feature type="region of interest" description="Disordered" evidence="1">
    <location>
        <begin position="349"/>
        <end position="414"/>
    </location>
</feature>
<evidence type="ECO:0000256" key="2">
    <source>
        <dbReference type="SAM" id="Phobius"/>
    </source>
</evidence>
<feature type="transmembrane region" description="Helical" evidence="2">
    <location>
        <begin position="29"/>
        <end position="47"/>
    </location>
</feature>
<evidence type="ECO:0000256" key="1">
    <source>
        <dbReference type="SAM" id="MobiDB-lite"/>
    </source>
</evidence>
<dbReference type="RefSeq" id="WP_346060580.1">
    <property type="nucleotide sequence ID" value="NZ_BAAADR010000001.1"/>
</dbReference>
<evidence type="ECO:0000313" key="3">
    <source>
        <dbReference type="EMBL" id="MFC7090416.1"/>
    </source>
</evidence>
<reference evidence="4" key="1">
    <citation type="journal article" date="2019" name="Int. J. Syst. Evol. Microbiol.">
        <title>The Global Catalogue of Microorganisms (GCM) 10K type strain sequencing project: providing services to taxonomists for standard genome sequencing and annotation.</title>
        <authorList>
            <consortium name="The Broad Institute Genomics Platform"/>
            <consortium name="The Broad Institute Genome Sequencing Center for Infectious Disease"/>
            <person name="Wu L."/>
            <person name="Ma J."/>
        </authorList>
    </citation>
    <scope>NUCLEOTIDE SEQUENCE [LARGE SCALE GENOMIC DNA]</scope>
    <source>
        <strain evidence="4">CGMCC 1.13666</strain>
    </source>
</reference>
<name>A0ABW2F1T7_9GAMM</name>
<proteinExistence type="predicted"/>
<protein>
    <submittedName>
        <fullName evidence="3">DUF2333 family protein</fullName>
    </submittedName>
</protein>
<dbReference type="InterPro" id="IPR016936">
    <property type="entry name" value="UCP029693"/>
</dbReference>
<keyword evidence="2" id="KW-1133">Transmembrane helix</keyword>
<dbReference type="Proteomes" id="UP001596411">
    <property type="component" value="Unassembled WGS sequence"/>
</dbReference>
<organism evidence="3 4">
    <name type="scientific">Halomonas salifodinae</name>
    <dbReference type="NCBI Taxonomy" id="438745"/>
    <lineage>
        <taxon>Bacteria</taxon>
        <taxon>Pseudomonadati</taxon>
        <taxon>Pseudomonadota</taxon>
        <taxon>Gammaproteobacteria</taxon>
        <taxon>Oceanospirillales</taxon>
        <taxon>Halomonadaceae</taxon>
        <taxon>Halomonas</taxon>
    </lineage>
</organism>
<gene>
    <name evidence="3" type="ORF">ACFQH5_12740</name>
</gene>
<keyword evidence="4" id="KW-1185">Reference proteome</keyword>
<feature type="compositionally biased region" description="Acidic residues" evidence="1">
    <location>
        <begin position="357"/>
        <end position="367"/>
    </location>
</feature>
<dbReference type="EMBL" id="JBHSZP010000026">
    <property type="protein sequence ID" value="MFC7090416.1"/>
    <property type="molecule type" value="Genomic_DNA"/>
</dbReference>
<dbReference type="Pfam" id="PF10095">
    <property type="entry name" value="DUF2333"/>
    <property type="match status" value="1"/>
</dbReference>